<accession>A0A498S6U5</accession>
<dbReference type="Proteomes" id="UP000276991">
    <property type="component" value="Unassembled WGS sequence"/>
</dbReference>
<keyword evidence="3" id="KW-1185">Reference proteome</keyword>
<feature type="region of interest" description="Disordered" evidence="1">
    <location>
        <begin position="42"/>
        <end position="138"/>
    </location>
</feature>
<feature type="region of interest" description="Disordered" evidence="1">
    <location>
        <begin position="1"/>
        <end position="29"/>
    </location>
</feature>
<gene>
    <name evidence="2" type="ORF">NAV_LOCUS2165</name>
</gene>
<proteinExistence type="predicted"/>
<feature type="region of interest" description="Disordered" evidence="1">
    <location>
        <begin position="242"/>
        <end position="294"/>
    </location>
</feature>
<feature type="compositionally biased region" description="Polar residues" evidence="1">
    <location>
        <begin position="114"/>
        <end position="134"/>
    </location>
</feature>
<feature type="compositionally biased region" description="Acidic residues" evidence="1">
    <location>
        <begin position="247"/>
        <end position="256"/>
    </location>
</feature>
<organism evidence="2 3">
    <name type="scientific">Acanthocheilonema viteae</name>
    <name type="common">Filarial nematode worm</name>
    <name type="synonym">Dipetalonema viteae</name>
    <dbReference type="NCBI Taxonomy" id="6277"/>
    <lineage>
        <taxon>Eukaryota</taxon>
        <taxon>Metazoa</taxon>
        <taxon>Ecdysozoa</taxon>
        <taxon>Nematoda</taxon>
        <taxon>Chromadorea</taxon>
        <taxon>Rhabditida</taxon>
        <taxon>Spirurina</taxon>
        <taxon>Spiruromorpha</taxon>
        <taxon>Filarioidea</taxon>
        <taxon>Onchocercidae</taxon>
        <taxon>Acanthocheilonema</taxon>
    </lineage>
</organism>
<feature type="compositionally biased region" description="Acidic residues" evidence="1">
    <location>
        <begin position="52"/>
        <end position="69"/>
    </location>
</feature>
<sequence length="294" mass="32279">MSTPVEDAAAENVVDGEHDTSPPPSKMTRTEWKAMLRQRKHLNTVCSQGSEQSDDDFPAGDAVEIDSDGSDSPPAESDRLTPIPKFRGNDSDSDDEVAQPDLGHGDLLKDLENVTDSSDSSRRSLGNTEYNESNDLLEHARPISPLNLTELPESSTGPHRLYDLLKISLEYRHSSDDLLIHVCCVCAFQKTPCFSQADRVATLRKRMAIYSPSDNMLSPCTMKLNRPKNFFRMRQAKASSLLSAEQLGEDSDDVVEVENTITGEADTTEDDGTSKTGDEDIGAESQEGSDHDDI</sequence>
<protein>
    <submittedName>
        <fullName evidence="2">Uncharacterized protein</fullName>
    </submittedName>
</protein>
<evidence type="ECO:0000313" key="2">
    <source>
        <dbReference type="EMBL" id="VBB27335.1"/>
    </source>
</evidence>
<dbReference type="EMBL" id="UPTC01000215">
    <property type="protein sequence ID" value="VBB27335.1"/>
    <property type="molecule type" value="Genomic_DNA"/>
</dbReference>
<dbReference type="AlphaFoldDB" id="A0A498S6U5"/>
<feature type="compositionally biased region" description="Basic and acidic residues" evidence="1">
    <location>
        <begin position="103"/>
        <end position="112"/>
    </location>
</feature>
<reference evidence="2 3" key="1">
    <citation type="submission" date="2018-08" db="EMBL/GenBank/DDBJ databases">
        <authorList>
            <person name="Laetsch R D."/>
            <person name="Stevens L."/>
            <person name="Kumar S."/>
            <person name="Blaxter L. M."/>
        </authorList>
    </citation>
    <scope>NUCLEOTIDE SEQUENCE [LARGE SCALE GENOMIC DNA]</scope>
</reference>
<name>A0A498S6U5_ACAVI</name>
<evidence type="ECO:0000313" key="3">
    <source>
        <dbReference type="Proteomes" id="UP000276991"/>
    </source>
</evidence>
<dbReference type="OrthoDB" id="5578329at2759"/>
<dbReference type="InterPro" id="IPR007727">
    <property type="entry name" value="Spo12"/>
</dbReference>
<evidence type="ECO:0000256" key="1">
    <source>
        <dbReference type="SAM" id="MobiDB-lite"/>
    </source>
</evidence>
<dbReference type="Pfam" id="PF05032">
    <property type="entry name" value="Spo12"/>
    <property type="match status" value="1"/>
</dbReference>